<evidence type="ECO:0000256" key="1">
    <source>
        <dbReference type="SAM" id="SignalP"/>
    </source>
</evidence>
<evidence type="ECO:0000313" key="3">
    <source>
        <dbReference type="Proteomes" id="UP001149165"/>
    </source>
</evidence>
<feature type="signal peptide" evidence="1">
    <location>
        <begin position="1"/>
        <end position="21"/>
    </location>
</feature>
<reference evidence="2" key="1">
    <citation type="submission" date="2022-11" db="EMBL/GenBank/DDBJ databases">
        <authorList>
            <person name="Petersen C."/>
        </authorList>
    </citation>
    <scope>NUCLEOTIDE SEQUENCE</scope>
    <source>
        <strain evidence="2">IBT 30069</strain>
    </source>
</reference>
<reference evidence="2" key="2">
    <citation type="journal article" date="2023" name="IMA Fungus">
        <title>Comparative genomic study of the Penicillium genus elucidates a diverse pangenome and 15 lateral gene transfer events.</title>
        <authorList>
            <person name="Petersen C."/>
            <person name="Sorensen T."/>
            <person name="Nielsen M.R."/>
            <person name="Sondergaard T.E."/>
            <person name="Sorensen J.L."/>
            <person name="Fitzpatrick D.A."/>
            <person name="Frisvad J.C."/>
            <person name="Nielsen K.L."/>
        </authorList>
    </citation>
    <scope>NUCLEOTIDE SEQUENCE</scope>
    <source>
        <strain evidence="2">IBT 30069</strain>
    </source>
</reference>
<organism evidence="2 3">
    <name type="scientific">Penicillium angulare</name>
    <dbReference type="NCBI Taxonomy" id="116970"/>
    <lineage>
        <taxon>Eukaryota</taxon>
        <taxon>Fungi</taxon>
        <taxon>Dikarya</taxon>
        <taxon>Ascomycota</taxon>
        <taxon>Pezizomycotina</taxon>
        <taxon>Eurotiomycetes</taxon>
        <taxon>Eurotiomycetidae</taxon>
        <taxon>Eurotiales</taxon>
        <taxon>Aspergillaceae</taxon>
        <taxon>Penicillium</taxon>
    </lineage>
</organism>
<gene>
    <name evidence="2" type="ORF">N7456_005835</name>
</gene>
<comment type="caution">
    <text evidence="2">The sequence shown here is derived from an EMBL/GenBank/DDBJ whole genome shotgun (WGS) entry which is preliminary data.</text>
</comment>
<feature type="chain" id="PRO_5040945253" description="GPI anchored protein" evidence="1">
    <location>
        <begin position="22"/>
        <end position="326"/>
    </location>
</feature>
<dbReference type="Proteomes" id="UP001149165">
    <property type="component" value="Unassembled WGS sequence"/>
</dbReference>
<dbReference type="AlphaFoldDB" id="A0A9W9G032"/>
<sequence>MAPQFKGVGLVLSLLLSTALAFEQAPQNQPRLRSNSTLDVTKLSSINARDLFGLESRDYYECPVGYAECSDDTSTCCALGKTCCSTTDYCASPGGVCCNIGTCPAGWNCCGNDGYCSPVGGECCDGGYYCNVGYQCKVYDGEDICCPDTGCVGSDGTGDYGTTYAAGGSATGSATRTDTYMMTSTSSYTYSYTYDEYSYYYTTYHWTFWYYFWTSYSPYTVSTVTSTKTTSTNVWSVYASDSAMASRSFEYSAEVFTQSIPYSATYLESSTDAVPLNTGGGDLPTATALSGDIPHKDAATSVSVNRWVPWACALFGGLMGVLAFGL</sequence>
<proteinExistence type="predicted"/>
<accession>A0A9W9G032</accession>
<dbReference type="EMBL" id="JAPQKH010000003">
    <property type="protein sequence ID" value="KAJ5109160.1"/>
    <property type="molecule type" value="Genomic_DNA"/>
</dbReference>
<dbReference type="OrthoDB" id="4777991at2759"/>
<keyword evidence="3" id="KW-1185">Reference proteome</keyword>
<protein>
    <recommendedName>
        <fullName evidence="4">GPI anchored protein</fullName>
    </recommendedName>
</protein>
<keyword evidence="1" id="KW-0732">Signal</keyword>
<evidence type="ECO:0008006" key="4">
    <source>
        <dbReference type="Google" id="ProtNLM"/>
    </source>
</evidence>
<name>A0A9W9G032_9EURO</name>
<evidence type="ECO:0000313" key="2">
    <source>
        <dbReference type="EMBL" id="KAJ5109160.1"/>
    </source>
</evidence>